<dbReference type="AlphaFoldDB" id="A0A9X0QY95"/>
<gene>
    <name evidence="2" type="ORF">H7965_10630</name>
</gene>
<dbReference type="InterPro" id="IPR044053">
    <property type="entry name" value="AsaB-like"/>
</dbReference>
<proteinExistence type="predicted"/>
<keyword evidence="3" id="KW-1185">Reference proteome</keyword>
<accession>A0A9X0QY95</accession>
<dbReference type="RefSeq" id="WP_186770548.1">
    <property type="nucleotide sequence ID" value="NZ_JACOMF010000009.1"/>
</dbReference>
<evidence type="ECO:0000313" key="3">
    <source>
        <dbReference type="Proteomes" id="UP000600101"/>
    </source>
</evidence>
<dbReference type="PANTHER" id="PTHR34598:SF3">
    <property type="entry name" value="OXIDOREDUCTASE AN1597"/>
    <property type="match status" value="1"/>
</dbReference>
<protein>
    <submittedName>
        <fullName evidence="2">Methyltransferase</fullName>
    </submittedName>
</protein>
<dbReference type="GO" id="GO:0008168">
    <property type="term" value="F:methyltransferase activity"/>
    <property type="evidence" value="ECO:0007669"/>
    <property type="project" value="UniProtKB-KW"/>
</dbReference>
<dbReference type="Proteomes" id="UP000600101">
    <property type="component" value="Unassembled WGS sequence"/>
</dbReference>
<evidence type="ECO:0000256" key="1">
    <source>
        <dbReference type="SAM" id="MobiDB-lite"/>
    </source>
</evidence>
<feature type="region of interest" description="Disordered" evidence="1">
    <location>
        <begin position="119"/>
        <end position="146"/>
    </location>
</feature>
<reference evidence="2" key="1">
    <citation type="submission" date="2020-08" db="EMBL/GenBank/DDBJ databases">
        <authorList>
            <person name="Hu Y."/>
            <person name="Nguyen S.V."/>
            <person name="Li F."/>
            <person name="Fanning S."/>
        </authorList>
    </citation>
    <scope>NUCLEOTIDE SEQUENCE</scope>
    <source>
        <strain evidence="2">SYSU D8009</strain>
    </source>
</reference>
<dbReference type="EMBL" id="JACOMF010000009">
    <property type="protein sequence ID" value="MBC4015780.1"/>
    <property type="molecule type" value="Genomic_DNA"/>
</dbReference>
<dbReference type="PANTHER" id="PTHR34598">
    <property type="entry name" value="BLL6449 PROTEIN"/>
    <property type="match status" value="1"/>
</dbReference>
<dbReference type="GO" id="GO:0032259">
    <property type="term" value="P:methylation"/>
    <property type="evidence" value="ECO:0007669"/>
    <property type="project" value="UniProtKB-KW"/>
</dbReference>
<keyword evidence="2" id="KW-0808">Transferase</keyword>
<keyword evidence="2" id="KW-0489">Methyltransferase</keyword>
<name>A0A9X0QY95_9PROT</name>
<feature type="compositionally biased region" description="Basic and acidic residues" evidence="1">
    <location>
        <begin position="119"/>
        <end position="128"/>
    </location>
</feature>
<sequence>MSTTLISQPEAGTLRAVLNYVAPSVTRLRNFTYDPPDGEPRSNAVPDPREVPIHDLRPIAEEVSLDEHGFGIVRHRSSVPGYEDDADIREVVYPEATRLLQEITGADRVHVFDHTLRRRVPGQEDRSGGQRQPVTRVHVDQTERSGPQRVRDLLPAEADTLLRGRVQIINLWRPIRGPVLDAPLAMADARSVAARDLVPADLIYPDRVGELYYARYNPAHRWFYMPAMQPDEVLLLKCFDSATDGRARFVPHTAFIDPSAPADAPPRESIELRALVFHRA</sequence>
<organism evidence="2 3">
    <name type="scientific">Siccirubricoccus deserti</name>
    <dbReference type="NCBI Taxonomy" id="2013562"/>
    <lineage>
        <taxon>Bacteria</taxon>
        <taxon>Pseudomonadati</taxon>
        <taxon>Pseudomonadota</taxon>
        <taxon>Alphaproteobacteria</taxon>
        <taxon>Acetobacterales</taxon>
        <taxon>Roseomonadaceae</taxon>
        <taxon>Siccirubricoccus</taxon>
    </lineage>
</organism>
<dbReference type="GO" id="GO:0016491">
    <property type="term" value="F:oxidoreductase activity"/>
    <property type="evidence" value="ECO:0007669"/>
    <property type="project" value="InterPro"/>
</dbReference>
<dbReference type="NCBIfam" id="NF041278">
    <property type="entry name" value="CmcJ_NvfI_EfuI"/>
    <property type="match status" value="1"/>
</dbReference>
<evidence type="ECO:0000313" key="2">
    <source>
        <dbReference type="EMBL" id="MBC4015780.1"/>
    </source>
</evidence>
<comment type="caution">
    <text evidence="2">The sequence shown here is derived from an EMBL/GenBank/DDBJ whole genome shotgun (WGS) entry which is preliminary data.</text>
</comment>
<feature type="region of interest" description="Disordered" evidence="1">
    <location>
        <begin position="31"/>
        <end position="51"/>
    </location>
</feature>